<sequence>MKNITGIAFSFLMLIGICIPSHSNTLANESIAFDELERHKDEMNSMLYRVKKHELQVAMRAIGELAESETEIRSAVRDLITPKIVGGGVAGTWENPFQVSLVVASISNNKNAHFCGGAFLSSTQIVTAAHCVRGVSPSQIQVVANTRRLDGTGSRVGVSQISIHPKFNYRTLDYDIAVVRLSSTVFNFPVDLAIEEPVAGSWLLVTGWGSLSEGGSSPTDLYALDIPVVSTASCNDANSYSGDITSRMFCAGYESGGKDSCQGDSGGPITGGNSNSLLTGVVSWGFGCARPHYPGVYTKIAHPEIRSFISSLAPAPVYPYNYTSYPYTVTGYGTQTNVYVRNAQGYTERLWGTRTYADLQATANAYCRGLGYNRANYWRSEGCGEDEDSFIRFDPAINNWHSRNSGSANNRGGYCRYRLMSEVSCAY</sequence>
<dbReference type="PROSITE" id="PS00134">
    <property type="entry name" value="TRYPSIN_HIS"/>
    <property type="match status" value="1"/>
</dbReference>
<dbReference type="HOGENOM" id="CLU_642395_0_0_6"/>
<dbReference type="FunFam" id="2.40.10.10:FF:000068">
    <property type="entry name" value="transmembrane protease serine 2"/>
    <property type="match status" value="1"/>
</dbReference>
<dbReference type="OrthoDB" id="9813836at2"/>
<reference evidence="5 6" key="1">
    <citation type="journal article" date="2009" name="PLoS ONE">
        <title>The complete genome of Teredinibacter turnerae T7901: an intracellular endosymbiont of marine wood-boring bivalves (shipworms).</title>
        <authorList>
            <person name="Yang J.C."/>
            <person name="Madupu R."/>
            <person name="Durkin A.S."/>
            <person name="Ekborg N.A."/>
            <person name="Pedamallu C.S."/>
            <person name="Hostetler J.B."/>
            <person name="Radune D."/>
            <person name="Toms B.S."/>
            <person name="Henrissat B."/>
            <person name="Coutinho P.M."/>
            <person name="Schwarz S."/>
            <person name="Field L."/>
            <person name="Trindade-Silva A.E."/>
            <person name="Soares C.A.G."/>
            <person name="Elshahawi S."/>
            <person name="Hanora A."/>
            <person name="Schmidt E.W."/>
            <person name="Haygood M.G."/>
            <person name="Posfai J."/>
            <person name="Benner J."/>
            <person name="Madinger C."/>
            <person name="Nove J."/>
            <person name="Anton B."/>
            <person name="Chaudhary K."/>
            <person name="Foster J."/>
            <person name="Holman A."/>
            <person name="Kumar S."/>
            <person name="Lessard P.A."/>
            <person name="Luyten Y.A."/>
            <person name="Slatko B."/>
            <person name="Wood N."/>
            <person name="Wu B."/>
            <person name="Teplitski M."/>
            <person name="Mougous J.D."/>
            <person name="Ward N."/>
            <person name="Eisen J.A."/>
            <person name="Badger J.H."/>
            <person name="Distel D.L."/>
        </authorList>
    </citation>
    <scope>NUCLEOTIDE SEQUENCE [LARGE SCALE GENOMIC DNA]</scope>
    <source>
        <strain evidence="6">ATCC 39867 / T7901</strain>
    </source>
</reference>
<evidence type="ECO:0000313" key="5">
    <source>
        <dbReference type="EMBL" id="ACR12819.1"/>
    </source>
</evidence>
<feature type="chain" id="PRO_5005668075" evidence="3">
    <location>
        <begin position="24"/>
        <end position="427"/>
    </location>
</feature>
<evidence type="ECO:0000256" key="3">
    <source>
        <dbReference type="SAM" id="SignalP"/>
    </source>
</evidence>
<dbReference type="EMBL" id="CP001614">
    <property type="protein sequence ID" value="ACR12819.1"/>
    <property type="molecule type" value="Genomic_DNA"/>
</dbReference>
<dbReference type="CDD" id="cd00190">
    <property type="entry name" value="Tryp_SPc"/>
    <property type="match status" value="1"/>
</dbReference>
<evidence type="ECO:0000313" key="6">
    <source>
        <dbReference type="Proteomes" id="UP000009080"/>
    </source>
</evidence>
<gene>
    <name evidence="5" type="ordered locus">TERTU_0115</name>
</gene>
<dbReference type="Pfam" id="PF00089">
    <property type="entry name" value="Trypsin"/>
    <property type="match status" value="1"/>
</dbReference>
<dbReference type="FunFam" id="2.40.10.10:FF:000002">
    <property type="entry name" value="Transmembrane protease serine"/>
    <property type="match status" value="1"/>
</dbReference>
<accession>C5BKX1</accession>
<dbReference type="SMART" id="SM00020">
    <property type="entry name" value="Tryp_SPc"/>
    <property type="match status" value="1"/>
</dbReference>
<dbReference type="PANTHER" id="PTHR24252:SF7">
    <property type="entry name" value="HYALIN"/>
    <property type="match status" value="1"/>
</dbReference>
<dbReference type="Gene3D" id="2.40.10.10">
    <property type="entry name" value="Trypsin-like serine proteases"/>
    <property type="match status" value="2"/>
</dbReference>
<dbReference type="KEGG" id="ttu:TERTU_0115"/>
<dbReference type="SUPFAM" id="SSF50494">
    <property type="entry name" value="Trypsin-like serine proteases"/>
    <property type="match status" value="1"/>
</dbReference>
<keyword evidence="6" id="KW-1185">Reference proteome</keyword>
<protein>
    <submittedName>
        <fullName evidence="5">Trypsin</fullName>
    </submittedName>
</protein>
<organism evidence="5 6">
    <name type="scientific">Teredinibacter turnerae (strain ATCC 39867 / T7901)</name>
    <dbReference type="NCBI Taxonomy" id="377629"/>
    <lineage>
        <taxon>Bacteria</taxon>
        <taxon>Pseudomonadati</taxon>
        <taxon>Pseudomonadota</taxon>
        <taxon>Gammaproteobacteria</taxon>
        <taxon>Cellvibrionales</taxon>
        <taxon>Cellvibrionaceae</taxon>
        <taxon>Teredinibacter</taxon>
    </lineage>
</organism>
<dbReference type="PROSITE" id="PS50240">
    <property type="entry name" value="TRYPSIN_DOM"/>
    <property type="match status" value="1"/>
</dbReference>
<evidence type="ECO:0000256" key="1">
    <source>
        <dbReference type="ARBA" id="ARBA00023157"/>
    </source>
</evidence>
<dbReference type="InterPro" id="IPR009003">
    <property type="entry name" value="Peptidase_S1_PA"/>
</dbReference>
<dbReference type="GO" id="GO:0006508">
    <property type="term" value="P:proteolysis"/>
    <property type="evidence" value="ECO:0007669"/>
    <property type="project" value="UniProtKB-KW"/>
</dbReference>
<dbReference type="PROSITE" id="PS00135">
    <property type="entry name" value="TRYPSIN_SER"/>
    <property type="match status" value="1"/>
</dbReference>
<evidence type="ECO:0000259" key="4">
    <source>
        <dbReference type="PROSITE" id="PS50240"/>
    </source>
</evidence>
<dbReference type="STRING" id="377629.TERTU_0115"/>
<dbReference type="eggNOG" id="COG5640">
    <property type="taxonomic scope" value="Bacteria"/>
</dbReference>
<dbReference type="AlphaFoldDB" id="C5BKX1"/>
<keyword evidence="3" id="KW-0732">Signal</keyword>
<keyword evidence="2" id="KW-0645">Protease</keyword>
<keyword evidence="1" id="KW-1015">Disulfide bond</keyword>
<feature type="domain" description="Peptidase S1" evidence="4">
    <location>
        <begin position="84"/>
        <end position="314"/>
    </location>
</feature>
<dbReference type="PANTHER" id="PTHR24252">
    <property type="entry name" value="ACROSIN-RELATED"/>
    <property type="match status" value="1"/>
</dbReference>
<dbReference type="InterPro" id="IPR001254">
    <property type="entry name" value="Trypsin_dom"/>
</dbReference>
<dbReference type="Proteomes" id="UP000009080">
    <property type="component" value="Chromosome"/>
</dbReference>
<name>C5BKX1_TERTT</name>
<feature type="signal peptide" evidence="3">
    <location>
        <begin position="1"/>
        <end position="23"/>
    </location>
</feature>
<dbReference type="InterPro" id="IPR043504">
    <property type="entry name" value="Peptidase_S1_PA_chymotrypsin"/>
</dbReference>
<dbReference type="RefSeq" id="WP_015818932.1">
    <property type="nucleotide sequence ID" value="NC_012997.1"/>
</dbReference>
<dbReference type="InterPro" id="IPR018114">
    <property type="entry name" value="TRYPSIN_HIS"/>
</dbReference>
<dbReference type="GO" id="GO:0004252">
    <property type="term" value="F:serine-type endopeptidase activity"/>
    <property type="evidence" value="ECO:0007669"/>
    <property type="project" value="InterPro"/>
</dbReference>
<dbReference type="InterPro" id="IPR001314">
    <property type="entry name" value="Peptidase_S1A"/>
</dbReference>
<dbReference type="MEROPS" id="S01.518"/>
<keyword evidence="2" id="KW-0378">Hydrolase</keyword>
<proteinExistence type="predicted"/>
<evidence type="ECO:0000256" key="2">
    <source>
        <dbReference type="RuleBase" id="RU363034"/>
    </source>
</evidence>
<keyword evidence="2" id="KW-0720">Serine protease</keyword>
<dbReference type="PRINTS" id="PR00722">
    <property type="entry name" value="CHYMOTRYPSIN"/>
</dbReference>
<dbReference type="InterPro" id="IPR033116">
    <property type="entry name" value="TRYPSIN_SER"/>
</dbReference>